<dbReference type="PANTHER" id="PTHR38459">
    <property type="entry name" value="PROPHAGE BACTOPRENOL-LINKED GLUCOSE TRANSLOCASE HOMOLOG"/>
    <property type="match status" value="1"/>
</dbReference>
<dbReference type="InterPro" id="IPR051401">
    <property type="entry name" value="GtrA_CellWall_Glycosyl"/>
</dbReference>
<feature type="transmembrane region" description="Helical" evidence="6">
    <location>
        <begin position="95"/>
        <end position="115"/>
    </location>
</feature>
<sequence length="131" mass="15326">MQFIRFCFVGGCVFCIDFVLFNWLVESSVSPFLARWSSFCVAIYFSWLGNSYFTFKQKKQVNEGKIYSLCMFFIMSHSTGIFNLAVYSYAVYLGVPLNVSFLLGVKASLFLNYFFSRKVIFSDDILKYKRR</sequence>
<evidence type="ECO:0000256" key="1">
    <source>
        <dbReference type="ARBA" id="ARBA00004141"/>
    </source>
</evidence>
<evidence type="ECO:0000256" key="2">
    <source>
        <dbReference type="ARBA" id="ARBA00009399"/>
    </source>
</evidence>
<evidence type="ECO:0000313" key="8">
    <source>
        <dbReference type="EMBL" id="KKE82479.1"/>
    </source>
</evidence>
<dbReference type="Pfam" id="PF04138">
    <property type="entry name" value="GtrA_DPMS_TM"/>
    <property type="match status" value="1"/>
</dbReference>
<dbReference type="PANTHER" id="PTHR38459:SF1">
    <property type="entry name" value="PROPHAGE BACTOPRENOL-LINKED GLUCOSE TRANSLOCASE HOMOLOG"/>
    <property type="match status" value="1"/>
</dbReference>
<comment type="subcellular location">
    <subcellularLocation>
        <location evidence="1">Membrane</location>
        <topology evidence="1">Multi-pass membrane protein</topology>
    </subcellularLocation>
</comment>
<comment type="similarity">
    <text evidence="2">Belongs to the GtrA family.</text>
</comment>
<protein>
    <recommendedName>
        <fullName evidence="7">GtrA/DPMS transmembrane domain-containing protein</fullName>
    </recommendedName>
</protein>
<evidence type="ECO:0000259" key="7">
    <source>
        <dbReference type="Pfam" id="PF04138"/>
    </source>
</evidence>
<accession>A0A0F6AAR5</accession>
<feature type="domain" description="GtrA/DPMS transmembrane" evidence="7">
    <location>
        <begin position="5"/>
        <end position="121"/>
    </location>
</feature>
<name>A0A0F6AAR5_9GAMM</name>
<comment type="caution">
    <text evidence="8">The sequence shown here is derived from an EMBL/GenBank/DDBJ whole genome shotgun (WGS) entry which is preliminary data.</text>
</comment>
<dbReference type="Proteomes" id="UP000033434">
    <property type="component" value="Unassembled WGS sequence"/>
</dbReference>
<keyword evidence="3 6" id="KW-0812">Transmembrane</keyword>
<feature type="transmembrane region" description="Helical" evidence="6">
    <location>
        <begin position="7"/>
        <end position="24"/>
    </location>
</feature>
<evidence type="ECO:0000313" key="9">
    <source>
        <dbReference type="Proteomes" id="UP000033434"/>
    </source>
</evidence>
<keyword evidence="4 6" id="KW-1133">Transmembrane helix</keyword>
<evidence type="ECO:0000256" key="4">
    <source>
        <dbReference type="ARBA" id="ARBA00022989"/>
    </source>
</evidence>
<proteinExistence type="inferred from homology"/>
<feature type="transmembrane region" description="Helical" evidence="6">
    <location>
        <begin position="67"/>
        <end position="89"/>
    </location>
</feature>
<evidence type="ECO:0000256" key="3">
    <source>
        <dbReference type="ARBA" id="ARBA00022692"/>
    </source>
</evidence>
<dbReference type="EMBL" id="AUXW01000162">
    <property type="protein sequence ID" value="KKE82479.1"/>
    <property type="molecule type" value="Genomic_DNA"/>
</dbReference>
<dbReference type="GO" id="GO:0005886">
    <property type="term" value="C:plasma membrane"/>
    <property type="evidence" value="ECO:0007669"/>
    <property type="project" value="TreeGrafter"/>
</dbReference>
<dbReference type="GO" id="GO:0000271">
    <property type="term" value="P:polysaccharide biosynthetic process"/>
    <property type="evidence" value="ECO:0007669"/>
    <property type="project" value="InterPro"/>
</dbReference>
<dbReference type="PATRIC" id="fig|1129367.4.peg.3562"/>
<evidence type="ECO:0000256" key="6">
    <source>
        <dbReference type="SAM" id="Phobius"/>
    </source>
</evidence>
<dbReference type="InterPro" id="IPR007267">
    <property type="entry name" value="GtrA_DPMS_TM"/>
</dbReference>
<keyword evidence="5 6" id="KW-0472">Membrane</keyword>
<dbReference type="AlphaFoldDB" id="A0A0F6AAR5"/>
<dbReference type="RefSeq" id="WP_052961037.1">
    <property type="nucleotide sequence ID" value="NZ_AUXW01000162.1"/>
</dbReference>
<evidence type="ECO:0000256" key="5">
    <source>
        <dbReference type="ARBA" id="ARBA00023136"/>
    </source>
</evidence>
<organism evidence="8 9">
    <name type="scientific">Pseudoalteromonas luteoviolacea S4054</name>
    <dbReference type="NCBI Taxonomy" id="1129367"/>
    <lineage>
        <taxon>Bacteria</taxon>
        <taxon>Pseudomonadati</taxon>
        <taxon>Pseudomonadota</taxon>
        <taxon>Gammaproteobacteria</taxon>
        <taxon>Alteromonadales</taxon>
        <taxon>Pseudoalteromonadaceae</taxon>
        <taxon>Pseudoalteromonas</taxon>
    </lineage>
</organism>
<gene>
    <name evidence="8" type="ORF">N479_17895</name>
</gene>
<feature type="transmembrane region" description="Helical" evidence="6">
    <location>
        <begin position="36"/>
        <end position="55"/>
    </location>
</feature>
<reference evidence="8 9" key="1">
    <citation type="journal article" date="2015" name="BMC Genomics">
        <title>Genome mining reveals unlocked bioactive potential of marine Gram-negative bacteria.</title>
        <authorList>
            <person name="Machado H."/>
            <person name="Sonnenschein E.C."/>
            <person name="Melchiorsen J."/>
            <person name="Gram L."/>
        </authorList>
    </citation>
    <scope>NUCLEOTIDE SEQUENCE [LARGE SCALE GENOMIC DNA]</scope>
    <source>
        <strain evidence="8 9">S4054</strain>
    </source>
</reference>